<protein>
    <submittedName>
        <fullName evidence="3">Uncharacterized protein</fullName>
    </submittedName>
</protein>
<dbReference type="WBParaSite" id="nRc.2.0.1.t37284-RA">
    <property type="protein sequence ID" value="nRc.2.0.1.t37284-RA"/>
    <property type="gene ID" value="nRc.2.0.1.g37284"/>
</dbReference>
<dbReference type="AlphaFoldDB" id="A0A915KH67"/>
<accession>A0A915KH67</accession>
<reference evidence="3" key="1">
    <citation type="submission" date="2022-11" db="UniProtKB">
        <authorList>
            <consortium name="WormBaseParasite"/>
        </authorList>
    </citation>
    <scope>IDENTIFICATION</scope>
</reference>
<evidence type="ECO:0000256" key="1">
    <source>
        <dbReference type="SAM" id="MobiDB-lite"/>
    </source>
</evidence>
<dbReference type="Proteomes" id="UP000887565">
    <property type="component" value="Unplaced"/>
</dbReference>
<feature type="compositionally biased region" description="Low complexity" evidence="1">
    <location>
        <begin position="42"/>
        <end position="55"/>
    </location>
</feature>
<evidence type="ECO:0000313" key="3">
    <source>
        <dbReference type="WBParaSite" id="nRc.2.0.1.t37284-RA"/>
    </source>
</evidence>
<proteinExistence type="predicted"/>
<evidence type="ECO:0000313" key="2">
    <source>
        <dbReference type="Proteomes" id="UP000887565"/>
    </source>
</evidence>
<sequence length="107" mass="11934">MSCFARSVSSTSDADESPESRFFRRKVTPYLLNTSSKGKDASSNSLVLSSSSSSSEIPDCTHLSLWVAYLPTQRSSQKIWKFGTRNQYLYKNGDNFFTTVSVVDGKK</sequence>
<feature type="region of interest" description="Disordered" evidence="1">
    <location>
        <begin position="1"/>
        <end position="20"/>
    </location>
</feature>
<keyword evidence="2" id="KW-1185">Reference proteome</keyword>
<organism evidence="2 3">
    <name type="scientific">Romanomermis culicivorax</name>
    <name type="common">Nematode worm</name>
    <dbReference type="NCBI Taxonomy" id="13658"/>
    <lineage>
        <taxon>Eukaryota</taxon>
        <taxon>Metazoa</taxon>
        <taxon>Ecdysozoa</taxon>
        <taxon>Nematoda</taxon>
        <taxon>Enoplea</taxon>
        <taxon>Dorylaimia</taxon>
        <taxon>Mermithida</taxon>
        <taxon>Mermithoidea</taxon>
        <taxon>Mermithidae</taxon>
        <taxon>Romanomermis</taxon>
    </lineage>
</organism>
<feature type="region of interest" description="Disordered" evidence="1">
    <location>
        <begin position="33"/>
        <end position="57"/>
    </location>
</feature>
<name>A0A915KH67_ROMCU</name>